<dbReference type="InterPro" id="IPR014718">
    <property type="entry name" value="GH-type_carb-bd"/>
</dbReference>
<dbReference type="OrthoDB" id="5980780at2759"/>
<evidence type="ECO:0008006" key="10">
    <source>
        <dbReference type="Google" id="ProtNLM"/>
    </source>
</evidence>
<keyword evidence="3" id="KW-0456">Lyase</keyword>
<dbReference type="Proteomes" id="UP000053477">
    <property type="component" value="Unassembled WGS sequence"/>
</dbReference>
<evidence type="ECO:0000313" key="8">
    <source>
        <dbReference type="EMBL" id="KLO20285.1"/>
    </source>
</evidence>
<dbReference type="InterPro" id="IPR008929">
    <property type="entry name" value="Chondroitin_lyas"/>
</dbReference>
<feature type="compositionally biased region" description="Low complexity" evidence="4">
    <location>
        <begin position="61"/>
        <end position="103"/>
    </location>
</feature>
<evidence type="ECO:0000256" key="2">
    <source>
        <dbReference type="ARBA" id="ARBA00022729"/>
    </source>
</evidence>
<dbReference type="InterPro" id="IPR003159">
    <property type="entry name" value="Lyase_8_central_dom"/>
</dbReference>
<feature type="region of interest" description="Disordered" evidence="4">
    <location>
        <begin position="60"/>
        <end position="103"/>
    </location>
</feature>
<accession>A0A0H2S7Q1</accession>
<dbReference type="Gene3D" id="2.60.220.10">
    <property type="entry name" value="Polysaccharide lyase family 8-like, C-terminal"/>
    <property type="match status" value="1"/>
</dbReference>
<protein>
    <recommendedName>
        <fullName evidence="10">Polysaccharide lyase family 8 protein</fullName>
    </recommendedName>
</protein>
<dbReference type="InterPro" id="IPR012970">
    <property type="entry name" value="Lyase_8_alpha_N"/>
</dbReference>
<dbReference type="InParanoid" id="A0A0H2S7Q1"/>
<dbReference type="EMBL" id="KQ085883">
    <property type="protein sequence ID" value="KLO20285.1"/>
    <property type="molecule type" value="Genomic_DNA"/>
</dbReference>
<dbReference type="Gene3D" id="1.50.10.100">
    <property type="entry name" value="Chondroitin AC/alginate lyase"/>
    <property type="match status" value="1"/>
</dbReference>
<dbReference type="SUPFAM" id="SSF48230">
    <property type="entry name" value="Chondroitin AC/alginate lyase"/>
    <property type="match status" value="1"/>
</dbReference>
<dbReference type="GO" id="GO:0030246">
    <property type="term" value="F:carbohydrate binding"/>
    <property type="evidence" value="ECO:0007669"/>
    <property type="project" value="InterPro"/>
</dbReference>
<evidence type="ECO:0000256" key="1">
    <source>
        <dbReference type="ARBA" id="ARBA00006699"/>
    </source>
</evidence>
<dbReference type="GO" id="GO:0005975">
    <property type="term" value="P:carbohydrate metabolic process"/>
    <property type="evidence" value="ECO:0007669"/>
    <property type="project" value="InterPro"/>
</dbReference>
<dbReference type="InterPro" id="IPR038970">
    <property type="entry name" value="Lyase_8"/>
</dbReference>
<dbReference type="AlphaFoldDB" id="A0A0H2S7Q1"/>
<dbReference type="PANTHER" id="PTHR38481:SF1">
    <property type="entry name" value="HYALURONATE LYASE"/>
    <property type="match status" value="1"/>
</dbReference>
<feature type="chain" id="PRO_5005202075" description="Polysaccharide lyase family 8 protein" evidence="5">
    <location>
        <begin position="19"/>
        <end position="869"/>
    </location>
</feature>
<proteinExistence type="inferred from homology"/>
<feature type="domain" description="Polysaccharide lyase 8 N-terminal alpha-helical" evidence="7">
    <location>
        <begin position="154"/>
        <end position="423"/>
    </location>
</feature>
<dbReference type="GO" id="GO:0005576">
    <property type="term" value="C:extracellular region"/>
    <property type="evidence" value="ECO:0007669"/>
    <property type="project" value="InterPro"/>
</dbReference>
<evidence type="ECO:0000256" key="4">
    <source>
        <dbReference type="SAM" id="MobiDB-lite"/>
    </source>
</evidence>
<dbReference type="InterPro" id="IPR011071">
    <property type="entry name" value="Lyase_8-like_C"/>
</dbReference>
<dbReference type="GO" id="GO:0016837">
    <property type="term" value="F:carbon-oxygen lyase activity, acting on polysaccharides"/>
    <property type="evidence" value="ECO:0007669"/>
    <property type="project" value="UniProtKB-ARBA"/>
</dbReference>
<reference evidence="8 9" key="1">
    <citation type="submission" date="2015-04" db="EMBL/GenBank/DDBJ databases">
        <title>Complete genome sequence of Schizopora paradoxa KUC8140, a cosmopolitan wood degrader in East Asia.</title>
        <authorList>
            <consortium name="DOE Joint Genome Institute"/>
            <person name="Min B."/>
            <person name="Park H."/>
            <person name="Jang Y."/>
            <person name="Kim J.-J."/>
            <person name="Kim K.H."/>
            <person name="Pangilinan J."/>
            <person name="Lipzen A."/>
            <person name="Riley R."/>
            <person name="Grigoriev I.V."/>
            <person name="Spatafora J.W."/>
            <person name="Choi I.-G."/>
        </authorList>
    </citation>
    <scope>NUCLEOTIDE SEQUENCE [LARGE SCALE GENOMIC DNA]</scope>
    <source>
        <strain evidence="8 9">KUC8140</strain>
    </source>
</reference>
<name>A0A0H2S7Q1_9AGAM</name>
<keyword evidence="9" id="KW-1185">Reference proteome</keyword>
<evidence type="ECO:0000259" key="6">
    <source>
        <dbReference type="Pfam" id="PF02278"/>
    </source>
</evidence>
<dbReference type="Pfam" id="PF02278">
    <property type="entry name" value="Lyase_8"/>
    <property type="match status" value="1"/>
</dbReference>
<feature type="signal peptide" evidence="5">
    <location>
        <begin position="1"/>
        <end position="18"/>
    </location>
</feature>
<dbReference type="SUPFAM" id="SSF74650">
    <property type="entry name" value="Galactose mutarotase-like"/>
    <property type="match status" value="1"/>
</dbReference>
<feature type="non-terminal residue" evidence="8">
    <location>
        <position position="869"/>
    </location>
</feature>
<evidence type="ECO:0000256" key="5">
    <source>
        <dbReference type="SAM" id="SignalP"/>
    </source>
</evidence>
<evidence type="ECO:0000313" key="9">
    <source>
        <dbReference type="Proteomes" id="UP000053477"/>
    </source>
</evidence>
<evidence type="ECO:0000259" key="7">
    <source>
        <dbReference type="Pfam" id="PF08124"/>
    </source>
</evidence>
<evidence type="ECO:0000256" key="3">
    <source>
        <dbReference type="ARBA" id="ARBA00023239"/>
    </source>
</evidence>
<dbReference type="Pfam" id="PF08124">
    <property type="entry name" value="Lyase_8_N"/>
    <property type="match status" value="1"/>
</dbReference>
<feature type="domain" description="Polysaccharide lyase family 8 central" evidence="6">
    <location>
        <begin position="465"/>
        <end position="704"/>
    </location>
</feature>
<dbReference type="PANTHER" id="PTHR38481">
    <property type="entry name" value="HYALURONATE LYASE"/>
    <property type="match status" value="1"/>
</dbReference>
<keyword evidence="2 5" id="KW-0732">Signal</keyword>
<sequence>MRRCVAILVSALTALASAHPSELSAGHAQHFKVHARVPAQVDLDNYMGLSASPIPTAPNPTVSTLISSSSSPSTNQLSSTASSDLTSTSSSAASAPSQTSNSSALNDLNTIHIRRLPFIIASVNSPSELLSWFSTLGSNGQWPASEIDYTTGCNAQRANWPAEVHWTRIATMSAAFHGGLAGADQWVGDTELLNAIRSAMDFWFGNDFTNNACLDQGGLPACPCGTPGFWNTNWFSNIIGIPELVGQSCLLLNDSLTPSELSNCTNVSGRAYGTISRSINGVGFLTGANTLDVASIGIDLALLTANVSLLQDAYDRVHREVVVQPAVRADGIRPDGSFGQHDGIIYNGNYGKDYTNDVLALEIEAGGTQFQAGEQSMTAFESLIDGDQWMIYRNVITGILHWDFSVLGRFISFPVVDNQATGSIKVNLTEVRVLGEEWRSQTLTDVYKSLSTNTTDANIGSIFGNRVFYNNDYVVHRGTGYVTTLRMYSTRTQNTECTNSQNPFGFHLSDGTLYTYLTGAEYEDIAAAWDWNLIPGTTVDYNGTPLDCGDTDADGIEDFVGGVSTGNLGLAAMRYRNPLTGALEWQKAWAFVEGDVQHVMVNNITQEFNASGMPPVFSVLDQRTHNGDVWVDGSQISQGGNFSSARSLWHAGVGYLFHESEYPPSQLSVDFGNRTGNWSTIGISKQPPPTIDLFSAWLVHSLNATVNEQSNTSSSTVNLNSLSYTIFPATSSYADFAEKSRKRRTRGLVEVRNDAHISALEHHRSTEVRTAYIVFWDSQGGEVELTFEKDSGRLRRRDEENVVISSDIGLLAIVDEKNSGEWCVTVAEPTQMASNASVTVKFGEGEGHNQALFFDLPQGGMAGSSVSQS</sequence>
<gene>
    <name evidence="8" type="ORF">SCHPADRAFT_842659</name>
</gene>
<organism evidence="8 9">
    <name type="scientific">Schizopora paradoxa</name>
    <dbReference type="NCBI Taxonomy" id="27342"/>
    <lineage>
        <taxon>Eukaryota</taxon>
        <taxon>Fungi</taxon>
        <taxon>Dikarya</taxon>
        <taxon>Basidiomycota</taxon>
        <taxon>Agaricomycotina</taxon>
        <taxon>Agaricomycetes</taxon>
        <taxon>Hymenochaetales</taxon>
        <taxon>Schizoporaceae</taxon>
        <taxon>Schizopora</taxon>
    </lineage>
</organism>
<comment type="similarity">
    <text evidence="1">Belongs to the polysaccharide lyase 8 family.</text>
</comment>
<dbReference type="InterPro" id="IPR011013">
    <property type="entry name" value="Gal_mutarotase_sf_dom"/>
</dbReference>
<dbReference type="Gene3D" id="2.70.98.10">
    <property type="match status" value="1"/>
</dbReference>